<feature type="compositionally biased region" description="Polar residues" evidence="8">
    <location>
        <begin position="299"/>
        <end position="308"/>
    </location>
</feature>
<feature type="region of interest" description="Disordered" evidence="8">
    <location>
        <begin position="90"/>
        <end position="147"/>
    </location>
</feature>
<evidence type="ECO:0000256" key="4">
    <source>
        <dbReference type="ARBA" id="ARBA00022737"/>
    </source>
</evidence>
<reference evidence="10" key="1">
    <citation type="journal article" date="2020" name="Stud. Mycol.">
        <title>101 Dothideomycetes genomes: a test case for predicting lifestyles and emergence of pathogens.</title>
        <authorList>
            <person name="Haridas S."/>
            <person name="Albert R."/>
            <person name="Binder M."/>
            <person name="Bloem J."/>
            <person name="Labutti K."/>
            <person name="Salamov A."/>
            <person name="Andreopoulos B."/>
            <person name="Baker S."/>
            <person name="Barry K."/>
            <person name="Bills G."/>
            <person name="Bluhm B."/>
            <person name="Cannon C."/>
            <person name="Castanera R."/>
            <person name="Culley D."/>
            <person name="Daum C."/>
            <person name="Ezra D."/>
            <person name="Gonzalez J."/>
            <person name="Henrissat B."/>
            <person name="Kuo A."/>
            <person name="Liang C."/>
            <person name="Lipzen A."/>
            <person name="Lutzoni F."/>
            <person name="Magnuson J."/>
            <person name="Mondo S."/>
            <person name="Nolan M."/>
            <person name="Ohm R."/>
            <person name="Pangilinan J."/>
            <person name="Park H.-J."/>
            <person name="Ramirez L."/>
            <person name="Alfaro M."/>
            <person name="Sun H."/>
            <person name="Tritt A."/>
            <person name="Yoshinaga Y."/>
            <person name="Zwiers L.-H."/>
            <person name="Turgeon B."/>
            <person name="Goodwin S."/>
            <person name="Spatafora J."/>
            <person name="Crous P."/>
            <person name="Grigoriev I."/>
        </authorList>
    </citation>
    <scope>NUCLEOTIDE SEQUENCE</scope>
    <source>
        <strain evidence="10">CBS 133067</strain>
    </source>
</reference>
<dbReference type="FunFam" id="1.10.340.40:FF:000001">
    <property type="entry name" value="Nuclear polyadenylated RNA-binding protein nab2"/>
    <property type="match status" value="1"/>
</dbReference>
<proteinExistence type="inferred from homology"/>
<dbReference type="OrthoDB" id="438553at2759"/>
<dbReference type="InterPro" id="IPR055046">
    <property type="entry name" value="Nab2-like_Znf-CCCH"/>
</dbReference>
<evidence type="ECO:0000259" key="9">
    <source>
        <dbReference type="Pfam" id="PF22683"/>
    </source>
</evidence>
<dbReference type="Gene3D" id="1.10.340.40">
    <property type="entry name" value="Nuclear abundant poly(A) RNA-bind protein 2, N-terminal domain"/>
    <property type="match status" value="1"/>
</dbReference>
<organism evidence="10 11">
    <name type="scientific">Rhizodiscina lignyota</name>
    <dbReference type="NCBI Taxonomy" id="1504668"/>
    <lineage>
        <taxon>Eukaryota</taxon>
        <taxon>Fungi</taxon>
        <taxon>Dikarya</taxon>
        <taxon>Ascomycota</taxon>
        <taxon>Pezizomycotina</taxon>
        <taxon>Dothideomycetes</taxon>
        <taxon>Pleosporomycetidae</taxon>
        <taxon>Aulographales</taxon>
        <taxon>Rhizodiscinaceae</taxon>
        <taxon>Rhizodiscina</taxon>
    </lineage>
</organism>
<dbReference type="GO" id="GO:0005737">
    <property type="term" value="C:cytoplasm"/>
    <property type="evidence" value="ECO:0007669"/>
    <property type="project" value="TreeGrafter"/>
</dbReference>
<protein>
    <recommendedName>
        <fullName evidence="9">Nab2-like CCCH zinc finger domain-containing protein</fullName>
    </recommendedName>
</protein>
<dbReference type="GO" id="GO:0043488">
    <property type="term" value="P:regulation of mRNA stability"/>
    <property type="evidence" value="ECO:0007669"/>
    <property type="project" value="InterPro"/>
</dbReference>
<feature type="region of interest" description="Disordered" evidence="8">
    <location>
        <begin position="487"/>
        <end position="511"/>
    </location>
</feature>
<dbReference type="Pfam" id="PF14608">
    <property type="entry name" value="zf-CCCH_2"/>
    <property type="match status" value="3"/>
</dbReference>
<keyword evidence="3" id="KW-0479">Metal-binding</keyword>
<keyword evidence="5" id="KW-0863">Zinc-finger</keyword>
<dbReference type="PANTHER" id="PTHR14738:SF29">
    <property type="entry name" value="ZINC FINGER CCCH DOMAIN-CONTAINING PROTEIN 14"/>
    <property type="match status" value="1"/>
</dbReference>
<keyword evidence="4" id="KW-0677">Repeat</keyword>
<dbReference type="Gene3D" id="4.10.1000.30">
    <property type="match status" value="1"/>
</dbReference>
<keyword evidence="11" id="KW-1185">Reference proteome</keyword>
<accession>A0A9P4M8W3</accession>
<evidence type="ECO:0000256" key="7">
    <source>
        <dbReference type="ARBA" id="ARBA00023242"/>
    </source>
</evidence>
<dbReference type="GO" id="GO:0008270">
    <property type="term" value="F:zinc ion binding"/>
    <property type="evidence" value="ECO:0007669"/>
    <property type="project" value="UniProtKB-KW"/>
</dbReference>
<comment type="subcellular location">
    <subcellularLocation>
        <location evidence="1">Nucleus</location>
    </subcellularLocation>
</comment>
<name>A0A9P4M8W3_9PEZI</name>
<evidence type="ECO:0000256" key="2">
    <source>
        <dbReference type="ARBA" id="ARBA00008423"/>
    </source>
</evidence>
<dbReference type="EMBL" id="ML978123">
    <property type="protein sequence ID" value="KAF2101485.1"/>
    <property type="molecule type" value="Genomic_DNA"/>
</dbReference>
<gene>
    <name evidence="10" type="ORF">NA57DRAFT_15583</name>
</gene>
<feature type="domain" description="Nab2-like CCCH zinc finger" evidence="9">
    <location>
        <begin position="439"/>
        <end position="458"/>
    </location>
</feature>
<dbReference type="PANTHER" id="PTHR14738">
    <property type="entry name" value="ZINC FINGER CCCH DOMAIN-CONTAINING PROTEIN 14"/>
    <property type="match status" value="1"/>
</dbReference>
<evidence type="ECO:0000313" key="10">
    <source>
        <dbReference type="EMBL" id="KAF2101485.1"/>
    </source>
</evidence>
<dbReference type="Pfam" id="PF22683">
    <property type="entry name" value="Nab2-like_zf-CCCH"/>
    <property type="match status" value="1"/>
</dbReference>
<feature type="non-terminal residue" evidence="10">
    <location>
        <position position="511"/>
    </location>
</feature>
<feature type="compositionally biased region" description="Low complexity" evidence="8">
    <location>
        <begin position="316"/>
        <end position="330"/>
    </location>
</feature>
<evidence type="ECO:0000256" key="8">
    <source>
        <dbReference type="SAM" id="MobiDB-lite"/>
    </source>
</evidence>
<keyword evidence="6" id="KW-0862">Zinc</keyword>
<dbReference type="GO" id="GO:0005634">
    <property type="term" value="C:nucleus"/>
    <property type="evidence" value="ECO:0007669"/>
    <property type="project" value="UniProtKB-SubCell"/>
</dbReference>
<sequence>MAIEVTLGTPLADAIQKAIQPKLLEHDWLTGDPEDTSLAEYVLLMLVNSKSQDEVALELSSDLLGLTPDDQNVAQFAQWLFEKVPELDAQINGSAPPSAPVVDAQKEQEQEDSAVEQTQSVTDTDMGDSVDPSIPTGPRSMRNGQQRMRDKRMLGQINKNLTGGADAALHRVRGANGAGRVNSHNREPPKGPRAQQLNRAMQMATNRPMPGPMGMPQGPMGFPQQPQMPMMPVDTTQLAYMQNQFRMLEEQSRKMAQILNGGGPAINPAFQNGMNGQGQQGKSLSDRIEKRHPRRDNRPQQNQAQQEPGDSGNIDPSSSMEVESSSQQPSDPANTLCKFNLYCTRPDCNFAHQSPAAPHGVTVDMKDTCPFGAACKNFKCIAKHPSPSKKFAHQAEIECSFWPHCTNPNCRFKHPPRPCKNGGDCNVPGCKFTHTTTMCKFNPCTNPNCMFKHAEGQRGVYSDKVWTADGSAGADGEKRDHLSERKFVSEEGGEEELIIPGAGSNDQGQDE</sequence>
<evidence type="ECO:0000256" key="5">
    <source>
        <dbReference type="ARBA" id="ARBA00022771"/>
    </source>
</evidence>
<evidence type="ECO:0000256" key="1">
    <source>
        <dbReference type="ARBA" id="ARBA00004123"/>
    </source>
</evidence>
<dbReference type="AlphaFoldDB" id="A0A9P4M8W3"/>
<dbReference type="Proteomes" id="UP000799772">
    <property type="component" value="Unassembled WGS sequence"/>
</dbReference>
<dbReference type="Gene3D" id="4.10.1000.40">
    <property type="match status" value="1"/>
</dbReference>
<dbReference type="GO" id="GO:0008143">
    <property type="term" value="F:poly(A) binding"/>
    <property type="evidence" value="ECO:0007669"/>
    <property type="project" value="InterPro"/>
</dbReference>
<dbReference type="InterPro" id="IPR043094">
    <property type="entry name" value="Nab2/ZC3H14_N_sf"/>
</dbReference>
<evidence type="ECO:0000256" key="3">
    <source>
        <dbReference type="ARBA" id="ARBA00022723"/>
    </source>
</evidence>
<comment type="similarity">
    <text evidence="2">Belongs to the ZC3H14 family.</text>
</comment>
<dbReference type="InterPro" id="IPR040366">
    <property type="entry name" value="Nab2/ZC3H14"/>
</dbReference>
<evidence type="ECO:0000256" key="6">
    <source>
        <dbReference type="ARBA" id="ARBA00022833"/>
    </source>
</evidence>
<keyword evidence="7" id="KW-0539">Nucleus</keyword>
<comment type="caution">
    <text evidence="10">The sequence shown here is derived from an EMBL/GenBank/DDBJ whole genome shotgun (WGS) entry which is preliminary data.</text>
</comment>
<feature type="region of interest" description="Disordered" evidence="8">
    <location>
        <begin position="259"/>
        <end position="332"/>
    </location>
</feature>
<evidence type="ECO:0000313" key="11">
    <source>
        <dbReference type="Proteomes" id="UP000799772"/>
    </source>
</evidence>